<gene>
    <name evidence="2" type="ORF">FOY51_12725</name>
</gene>
<sequence length="189" mass="20114">MVDSRQMHRRAGAMAAELIAGVGPEQFGNQTPCTEWNVRTLINHMTGGNLRFVGMLTGGSGPERAADVLGDSPLASFRDSFDALCEAFDLPGVLDGIYRTPLGERPGAVLVTMRTSEMTIHAWDIAAATGQPRDLDPKLVAYVDKMIRPRRAPRVTGSPFGAEQPAPATATAADRLAALTGRAVPPPHI</sequence>
<accession>A0A5A7S9H3</accession>
<evidence type="ECO:0000313" key="3">
    <source>
        <dbReference type="Proteomes" id="UP000322244"/>
    </source>
</evidence>
<dbReference type="Pfam" id="PF11716">
    <property type="entry name" value="MDMPI_N"/>
    <property type="match status" value="1"/>
</dbReference>
<evidence type="ECO:0000313" key="2">
    <source>
        <dbReference type="EMBL" id="KAA0022556.1"/>
    </source>
</evidence>
<name>A0A5A7S9H3_9NOCA</name>
<organism evidence="2 3">
    <name type="scientific">Antrihabitans cavernicola</name>
    <dbReference type="NCBI Taxonomy" id="2495913"/>
    <lineage>
        <taxon>Bacteria</taxon>
        <taxon>Bacillati</taxon>
        <taxon>Actinomycetota</taxon>
        <taxon>Actinomycetes</taxon>
        <taxon>Mycobacteriales</taxon>
        <taxon>Nocardiaceae</taxon>
        <taxon>Antrihabitans</taxon>
    </lineage>
</organism>
<dbReference type="OrthoDB" id="5185819at2"/>
<dbReference type="EMBL" id="VLNY01000005">
    <property type="protein sequence ID" value="KAA0022556.1"/>
    <property type="molecule type" value="Genomic_DNA"/>
</dbReference>
<feature type="domain" description="Mycothiol-dependent maleylpyruvate isomerase metal-binding" evidence="1">
    <location>
        <begin position="9"/>
        <end position="126"/>
    </location>
</feature>
<dbReference type="NCBIfam" id="TIGR03083">
    <property type="entry name" value="maleylpyruvate isomerase family mycothiol-dependent enzyme"/>
    <property type="match status" value="1"/>
</dbReference>
<dbReference type="NCBIfam" id="TIGR03086">
    <property type="entry name" value="TIGR03086 family metal-binding protein"/>
    <property type="match status" value="1"/>
</dbReference>
<reference evidence="2 3" key="1">
    <citation type="submission" date="2019-07" db="EMBL/GenBank/DDBJ databases">
        <title>Rhodococcus cavernicolus sp. nov., isolated from a cave.</title>
        <authorList>
            <person name="Lee S.D."/>
        </authorList>
    </citation>
    <scope>NUCLEOTIDE SEQUENCE [LARGE SCALE GENOMIC DNA]</scope>
    <source>
        <strain evidence="2 3">C1-24</strain>
    </source>
</reference>
<evidence type="ECO:0000259" key="1">
    <source>
        <dbReference type="Pfam" id="PF11716"/>
    </source>
</evidence>
<dbReference type="InterPro" id="IPR024344">
    <property type="entry name" value="MDMPI_metal-binding"/>
</dbReference>
<dbReference type="InterPro" id="IPR034660">
    <property type="entry name" value="DinB/YfiT-like"/>
</dbReference>
<dbReference type="Proteomes" id="UP000322244">
    <property type="component" value="Unassembled WGS sequence"/>
</dbReference>
<dbReference type="InterPro" id="IPR017517">
    <property type="entry name" value="Maleyloyr_isom"/>
</dbReference>
<dbReference type="InterPro" id="IPR017520">
    <property type="entry name" value="CHP03086"/>
</dbReference>
<dbReference type="GO" id="GO:0046872">
    <property type="term" value="F:metal ion binding"/>
    <property type="evidence" value="ECO:0007669"/>
    <property type="project" value="InterPro"/>
</dbReference>
<comment type="caution">
    <text evidence="2">The sequence shown here is derived from an EMBL/GenBank/DDBJ whole genome shotgun (WGS) entry which is preliminary data.</text>
</comment>
<keyword evidence="3" id="KW-1185">Reference proteome</keyword>
<proteinExistence type="predicted"/>
<dbReference type="RefSeq" id="WP_149430612.1">
    <property type="nucleotide sequence ID" value="NZ_VLNY01000005.1"/>
</dbReference>
<dbReference type="AlphaFoldDB" id="A0A5A7S9H3"/>
<dbReference type="Gene3D" id="1.20.120.450">
    <property type="entry name" value="dinb family like domain"/>
    <property type="match status" value="1"/>
</dbReference>
<protein>
    <submittedName>
        <fullName evidence="2">TIGR03086 family protein</fullName>
    </submittedName>
</protein>
<dbReference type="SUPFAM" id="SSF109854">
    <property type="entry name" value="DinB/YfiT-like putative metalloenzymes"/>
    <property type="match status" value="1"/>
</dbReference>